<organism evidence="1 2">
    <name type="scientific">Phytophthora megakarya</name>
    <dbReference type="NCBI Taxonomy" id="4795"/>
    <lineage>
        <taxon>Eukaryota</taxon>
        <taxon>Sar</taxon>
        <taxon>Stramenopiles</taxon>
        <taxon>Oomycota</taxon>
        <taxon>Peronosporomycetes</taxon>
        <taxon>Peronosporales</taxon>
        <taxon>Peronosporaceae</taxon>
        <taxon>Phytophthora</taxon>
    </lineage>
</organism>
<comment type="caution">
    <text evidence="1">The sequence shown here is derived from an EMBL/GenBank/DDBJ whole genome shotgun (WGS) entry which is preliminary data.</text>
</comment>
<dbReference type="Proteomes" id="UP000198211">
    <property type="component" value="Unassembled WGS sequence"/>
</dbReference>
<accession>A0A225WB74</accession>
<keyword evidence="2" id="KW-1185">Reference proteome</keyword>
<dbReference type="EMBL" id="NBNE01001219">
    <property type="protein sequence ID" value="OWZ14981.1"/>
    <property type="molecule type" value="Genomic_DNA"/>
</dbReference>
<dbReference type="OrthoDB" id="106121at2759"/>
<sequence length="121" mass="13873">MQRKIEQGNSHAGRSEGMMVQNGNKLENKFDTKILLDCRTITVYVLRGFAKKCRLKTHTDRTINLKLGEDIIAKPKLMLVTIEILLQRILCYRRVAVVFDIPDEFGCVHGIPFFVESTMGF</sequence>
<proteinExistence type="predicted"/>
<evidence type="ECO:0000313" key="2">
    <source>
        <dbReference type="Proteomes" id="UP000198211"/>
    </source>
</evidence>
<dbReference type="AlphaFoldDB" id="A0A225WB74"/>
<name>A0A225WB74_9STRA</name>
<gene>
    <name evidence="1" type="ORF">PHMEG_00011454</name>
</gene>
<reference evidence="2" key="1">
    <citation type="submission" date="2017-03" db="EMBL/GenBank/DDBJ databases">
        <title>Phytopthora megakarya and P. palmivora, two closely related causual agents of cacao black pod achieved similar genome size and gene model numbers by different mechanisms.</title>
        <authorList>
            <person name="Ali S."/>
            <person name="Shao J."/>
            <person name="Larry D.J."/>
            <person name="Kronmiller B."/>
            <person name="Shen D."/>
            <person name="Strem M.D."/>
            <person name="Melnick R.L."/>
            <person name="Guiltinan M.J."/>
            <person name="Tyler B.M."/>
            <person name="Meinhardt L.W."/>
            <person name="Bailey B.A."/>
        </authorList>
    </citation>
    <scope>NUCLEOTIDE SEQUENCE [LARGE SCALE GENOMIC DNA]</scope>
    <source>
        <strain evidence="2">zdho120</strain>
    </source>
</reference>
<protein>
    <submittedName>
        <fullName evidence="1">Uncharacterized protein</fullName>
    </submittedName>
</protein>
<evidence type="ECO:0000313" key="1">
    <source>
        <dbReference type="EMBL" id="OWZ14981.1"/>
    </source>
</evidence>